<comment type="caution">
    <text evidence="3">The sequence shown here is derived from an EMBL/GenBank/DDBJ whole genome shotgun (WGS) entry which is preliminary data.</text>
</comment>
<keyword evidence="2" id="KW-0732">Signal</keyword>
<evidence type="ECO:0008006" key="5">
    <source>
        <dbReference type="Google" id="ProtNLM"/>
    </source>
</evidence>
<evidence type="ECO:0000313" key="3">
    <source>
        <dbReference type="EMBL" id="KAH7073355.1"/>
    </source>
</evidence>
<dbReference type="Proteomes" id="UP000813461">
    <property type="component" value="Unassembled WGS sequence"/>
</dbReference>
<dbReference type="EMBL" id="JAGMVJ010000022">
    <property type="protein sequence ID" value="KAH7073355.1"/>
    <property type="molecule type" value="Genomic_DNA"/>
</dbReference>
<name>A0A8K0QWX2_9PLEO</name>
<protein>
    <recommendedName>
        <fullName evidence="5">Secreted protein</fullName>
    </recommendedName>
</protein>
<reference evidence="3" key="1">
    <citation type="journal article" date="2021" name="Nat. Commun.">
        <title>Genetic determinants of endophytism in the Arabidopsis root mycobiome.</title>
        <authorList>
            <person name="Mesny F."/>
            <person name="Miyauchi S."/>
            <person name="Thiergart T."/>
            <person name="Pickel B."/>
            <person name="Atanasova L."/>
            <person name="Karlsson M."/>
            <person name="Huettel B."/>
            <person name="Barry K.W."/>
            <person name="Haridas S."/>
            <person name="Chen C."/>
            <person name="Bauer D."/>
            <person name="Andreopoulos W."/>
            <person name="Pangilinan J."/>
            <person name="LaButti K."/>
            <person name="Riley R."/>
            <person name="Lipzen A."/>
            <person name="Clum A."/>
            <person name="Drula E."/>
            <person name="Henrissat B."/>
            <person name="Kohler A."/>
            <person name="Grigoriev I.V."/>
            <person name="Martin F.M."/>
            <person name="Hacquard S."/>
        </authorList>
    </citation>
    <scope>NUCLEOTIDE SEQUENCE</scope>
    <source>
        <strain evidence="3">MPI-SDFR-AT-0120</strain>
    </source>
</reference>
<feature type="signal peptide" evidence="2">
    <location>
        <begin position="1"/>
        <end position="26"/>
    </location>
</feature>
<proteinExistence type="predicted"/>
<feature type="compositionally biased region" description="Polar residues" evidence="1">
    <location>
        <begin position="115"/>
        <end position="126"/>
    </location>
</feature>
<feature type="region of interest" description="Disordered" evidence="1">
    <location>
        <begin position="71"/>
        <end position="126"/>
    </location>
</feature>
<accession>A0A8K0QWX2</accession>
<evidence type="ECO:0000313" key="4">
    <source>
        <dbReference type="Proteomes" id="UP000813461"/>
    </source>
</evidence>
<sequence>MFRCKRVLSFLCLCISLSFPSASTSGMREPYLSLPVHAHHTVPVPPDSDKYVHEQPLLIFPSPSTQSAPAHLWLLSTKNTQRATDRTSRLPNPDPNPKTPARIRKKRKTKESHAKQTSSNTAASLA</sequence>
<feature type="compositionally biased region" description="Basic residues" evidence="1">
    <location>
        <begin position="101"/>
        <end position="110"/>
    </location>
</feature>
<evidence type="ECO:0000256" key="1">
    <source>
        <dbReference type="SAM" id="MobiDB-lite"/>
    </source>
</evidence>
<dbReference type="AlphaFoldDB" id="A0A8K0QWX2"/>
<gene>
    <name evidence="3" type="ORF">FB567DRAFT_198147</name>
</gene>
<feature type="chain" id="PRO_5035469788" description="Secreted protein" evidence="2">
    <location>
        <begin position="27"/>
        <end position="126"/>
    </location>
</feature>
<keyword evidence="4" id="KW-1185">Reference proteome</keyword>
<organism evidence="3 4">
    <name type="scientific">Paraphoma chrysanthemicola</name>
    <dbReference type="NCBI Taxonomy" id="798071"/>
    <lineage>
        <taxon>Eukaryota</taxon>
        <taxon>Fungi</taxon>
        <taxon>Dikarya</taxon>
        <taxon>Ascomycota</taxon>
        <taxon>Pezizomycotina</taxon>
        <taxon>Dothideomycetes</taxon>
        <taxon>Pleosporomycetidae</taxon>
        <taxon>Pleosporales</taxon>
        <taxon>Pleosporineae</taxon>
        <taxon>Phaeosphaeriaceae</taxon>
        <taxon>Paraphoma</taxon>
    </lineage>
</organism>
<evidence type="ECO:0000256" key="2">
    <source>
        <dbReference type="SAM" id="SignalP"/>
    </source>
</evidence>